<dbReference type="InterPro" id="IPR003700">
    <property type="entry name" value="Pantoate_hydroxy_MeTrfase"/>
</dbReference>
<dbReference type="PANTHER" id="PTHR20881:SF0">
    <property type="entry name" value="3-METHYL-2-OXOBUTANOATE HYDROXYMETHYLTRANSFERASE"/>
    <property type="match status" value="1"/>
</dbReference>
<dbReference type="Proteomes" id="UP000467840">
    <property type="component" value="Unassembled WGS sequence"/>
</dbReference>
<reference evidence="6 7" key="1">
    <citation type="journal article" date="2020" name="Mol. Plant">
        <title>The Chromosome-Based Rubber Tree Genome Provides New Insights into Spurge Genome Evolution and Rubber Biosynthesis.</title>
        <authorList>
            <person name="Liu J."/>
            <person name="Shi C."/>
            <person name="Shi C.C."/>
            <person name="Li W."/>
            <person name="Zhang Q.J."/>
            <person name="Zhang Y."/>
            <person name="Li K."/>
            <person name="Lu H.F."/>
            <person name="Shi C."/>
            <person name="Zhu S.T."/>
            <person name="Xiao Z.Y."/>
            <person name="Nan H."/>
            <person name="Yue Y."/>
            <person name="Zhu X.G."/>
            <person name="Wu Y."/>
            <person name="Hong X.N."/>
            <person name="Fan G.Y."/>
            <person name="Tong Y."/>
            <person name="Zhang D."/>
            <person name="Mao C.L."/>
            <person name="Liu Y.L."/>
            <person name="Hao S.J."/>
            <person name="Liu W.Q."/>
            <person name="Lv M.Q."/>
            <person name="Zhang H.B."/>
            <person name="Liu Y."/>
            <person name="Hu-Tang G.R."/>
            <person name="Wang J.P."/>
            <person name="Wang J.H."/>
            <person name="Sun Y.H."/>
            <person name="Ni S.B."/>
            <person name="Chen W.B."/>
            <person name="Zhang X.C."/>
            <person name="Jiao Y.N."/>
            <person name="Eichler E.E."/>
            <person name="Li G.H."/>
            <person name="Liu X."/>
            <person name="Gao L.Z."/>
        </authorList>
    </citation>
    <scope>NUCLEOTIDE SEQUENCE [LARGE SCALE GENOMIC DNA]</scope>
    <source>
        <strain evidence="7">cv. GT1</strain>
        <tissue evidence="6">Leaf</tissue>
    </source>
</reference>
<evidence type="ECO:0000256" key="2">
    <source>
        <dbReference type="ARBA" id="ARBA00008676"/>
    </source>
</evidence>
<dbReference type="SUPFAM" id="SSF51621">
    <property type="entry name" value="Phosphoenolpyruvate/pyruvate domain"/>
    <property type="match status" value="1"/>
</dbReference>
<dbReference type="GO" id="GO:0005737">
    <property type="term" value="C:cytoplasm"/>
    <property type="evidence" value="ECO:0007669"/>
    <property type="project" value="TreeGrafter"/>
</dbReference>
<accession>A0A6A6JZZ6</accession>
<dbReference type="InterPro" id="IPR040442">
    <property type="entry name" value="Pyrv_kinase-like_dom_sf"/>
</dbReference>
<comment type="similarity">
    <text evidence="2">Belongs to the PanB family.</text>
</comment>
<dbReference type="UniPathway" id="UPA00028">
    <property type="reaction ID" value="UER00003"/>
</dbReference>
<comment type="pathway">
    <text evidence="1">Cofactor biosynthesis; (R)-pantothenate biosynthesis; (R)-pantoate from 3-methyl-2-oxobutanoate: step 1/2.</text>
</comment>
<evidence type="ECO:0000256" key="1">
    <source>
        <dbReference type="ARBA" id="ARBA00005033"/>
    </source>
</evidence>
<name>A0A6A6JZZ6_HEVBR</name>
<keyword evidence="7" id="KW-1185">Reference proteome</keyword>
<comment type="caution">
    <text evidence="6">The sequence shown here is derived from an EMBL/GenBank/DDBJ whole genome shotgun (WGS) entry which is preliminary data.</text>
</comment>
<dbReference type="EMBL" id="JAAGAX010000511">
    <property type="protein sequence ID" value="KAF2281663.1"/>
    <property type="molecule type" value="Genomic_DNA"/>
</dbReference>
<comment type="catalytic activity">
    <reaction evidence="5">
        <text>(6R)-5,10-methylene-5,6,7,8-tetrahydrofolate + 3-methyl-2-oxobutanoate + H2O = 2-dehydropantoate + (6S)-5,6,7,8-tetrahydrofolate</text>
        <dbReference type="Rhea" id="RHEA:11824"/>
        <dbReference type="ChEBI" id="CHEBI:11561"/>
        <dbReference type="ChEBI" id="CHEBI:11851"/>
        <dbReference type="ChEBI" id="CHEBI:15377"/>
        <dbReference type="ChEBI" id="CHEBI:15636"/>
        <dbReference type="ChEBI" id="CHEBI:57453"/>
        <dbReference type="EC" id="2.1.2.11"/>
    </reaction>
</comment>
<dbReference type="GO" id="GO:0003864">
    <property type="term" value="F:3-methyl-2-oxobutanoate hydroxymethyltransferase activity"/>
    <property type="evidence" value="ECO:0007669"/>
    <property type="project" value="UniProtKB-EC"/>
</dbReference>
<dbReference type="EC" id="2.1.2.11" evidence="3"/>
<dbReference type="Gene3D" id="3.20.20.60">
    <property type="entry name" value="Phosphoenolpyruvate-binding domains"/>
    <property type="match status" value="1"/>
</dbReference>
<sequence length="182" mass="19544">MRCCEVRGRVCVAEEIAFLVSRGIPVMGHVGLMPQHFNQLGGYKCQGKTDSSRQHIKDGAKAVCEAGAFCVVLECVSASLAAELTQELPVPTIGIGASNACDGQILVIDDMLGQSSRYPKFVKRFADLEQTIKDAVVDYVREVKCGEFPGDLRNASTGSCNALTIEFDATGCCGYEPHYGSK</sequence>
<gene>
    <name evidence="6" type="ORF">GH714_042487</name>
</gene>
<dbReference type="InterPro" id="IPR015813">
    <property type="entry name" value="Pyrv/PenolPyrv_kinase-like_dom"/>
</dbReference>
<evidence type="ECO:0000256" key="5">
    <source>
        <dbReference type="ARBA" id="ARBA00049172"/>
    </source>
</evidence>
<proteinExistence type="inferred from homology"/>
<organism evidence="6 7">
    <name type="scientific">Hevea brasiliensis</name>
    <name type="common">Para rubber tree</name>
    <name type="synonym">Siphonia brasiliensis</name>
    <dbReference type="NCBI Taxonomy" id="3981"/>
    <lineage>
        <taxon>Eukaryota</taxon>
        <taxon>Viridiplantae</taxon>
        <taxon>Streptophyta</taxon>
        <taxon>Embryophyta</taxon>
        <taxon>Tracheophyta</taxon>
        <taxon>Spermatophyta</taxon>
        <taxon>Magnoliopsida</taxon>
        <taxon>eudicotyledons</taxon>
        <taxon>Gunneridae</taxon>
        <taxon>Pentapetalae</taxon>
        <taxon>rosids</taxon>
        <taxon>fabids</taxon>
        <taxon>Malpighiales</taxon>
        <taxon>Euphorbiaceae</taxon>
        <taxon>Crotonoideae</taxon>
        <taxon>Micrandreae</taxon>
        <taxon>Hevea</taxon>
    </lineage>
</organism>
<dbReference type="AlphaFoldDB" id="A0A6A6JZZ6"/>
<dbReference type="GO" id="GO:0015940">
    <property type="term" value="P:pantothenate biosynthetic process"/>
    <property type="evidence" value="ECO:0007669"/>
    <property type="project" value="UniProtKB-UniPathway"/>
</dbReference>
<dbReference type="PANTHER" id="PTHR20881">
    <property type="entry name" value="3-METHYL-2-OXOBUTANOATE HYDROXYMETHYLTRANSFERASE"/>
    <property type="match status" value="1"/>
</dbReference>
<dbReference type="GO" id="GO:0000287">
    <property type="term" value="F:magnesium ion binding"/>
    <property type="evidence" value="ECO:0007669"/>
    <property type="project" value="TreeGrafter"/>
</dbReference>
<evidence type="ECO:0000313" key="7">
    <source>
        <dbReference type="Proteomes" id="UP000467840"/>
    </source>
</evidence>
<evidence type="ECO:0000256" key="3">
    <source>
        <dbReference type="ARBA" id="ARBA00012618"/>
    </source>
</evidence>
<keyword evidence="4" id="KW-0808">Transferase</keyword>
<evidence type="ECO:0000313" key="6">
    <source>
        <dbReference type="EMBL" id="KAF2281663.1"/>
    </source>
</evidence>
<evidence type="ECO:0000256" key="4">
    <source>
        <dbReference type="ARBA" id="ARBA00022679"/>
    </source>
</evidence>
<dbReference type="Pfam" id="PF02548">
    <property type="entry name" value="Pantoate_transf"/>
    <property type="match status" value="1"/>
</dbReference>
<protein>
    <recommendedName>
        <fullName evidence="3">3-methyl-2-oxobutanoate hydroxymethyltransferase</fullName>
        <ecNumber evidence="3">2.1.2.11</ecNumber>
    </recommendedName>
</protein>